<evidence type="ECO:0000313" key="1">
    <source>
        <dbReference type="EMBL" id="QJD50489.1"/>
    </source>
</evidence>
<name>A0A6M3SXX1_9CAUD</name>
<gene>
    <name evidence="1" type="primary">87</name>
    <name evidence="1" type="ORF">SEA_CHRIS_87</name>
</gene>
<reference evidence="1 2" key="1">
    <citation type="submission" date="2020-04" db="EMBL/GenBank/DDBJ databases">
        <authorList>
            <person name="Davenport L."/>
            <person name="Mcconahy L."/>
            <person name="Chen A."/>
            <person name="Cottrell A."/>
            <person name="Drouin R."/>
            <person name="Erdman M."/>
            <person name="Goranson S."/>
            <person name="Harrington A."/>
            <person name="Hecht A."/>
            <person name="Ramos M."/>
            <person name="Schutt J."/>
            <person name="Hayes S.G."/>
            <person name="Haydock J."/>
            <person name="Ettinger A.-S.H."/>
            <person name="Anders K.R."/>
            <person name="Garlena R.A."/>
            <person name="Russell D.A."/>
            <person name="Pope W.H."/>
            <person name="Jacobs-Sera D."/>
            <person name="Hatfull G.F."/>
        </authorList>
    </citation>
    <scope>NUCLEOTIDE SEQUENCE [LARGE SCALE GENOMIC DNA]</scope>
</reference>
<dbReference type="RefSeq" id="YP_009952975.1">
    <property type="nucleotide sequence ID" value="NC_051617.1"/>
</dbReference>
<dbReference type="Proteomes" id="UP000501603">
    <property type="component" value="Segment"/>
</dbReference>
<keyword evidence="2" id="KW-1185">Reference proteome</keyword>
<dbReference type="KEGG" id="vg:60324438"/>
<accession>A0A6M3SXX1</accession>
<protein>
    <submittedName>
        <fullName evidence="1">Uncharacterized protein</fullName>
    </submittedName>
</protein>
<dbReference type="EMBL" id="MT310860">
    <property type="protein sequence ID" value="QJD50489.1"/>
    <property type="molecule type" value="Genomic_DNA"/>
</dbReference>
<organism evidence="1 2">
    <name type="scientific">Mycobacterium phage Chris</name>
    <dbReference type="NCBI Taxonomy" id="2725626"/>
    <lineage>
        <taxon>Viruses</taxon>
        <taxon>Duplodnaviria</taxon>
        <taxon>Heunggongvirae</taxon>
        <taxon>Uroviricota</taxon>
        <taxon>Caudoviricetes</taxon>
        <taxon>Weiservirinae</taxon>
        <taxon>Anayavirus</taxon>
        <taxon>Anayavirus chris</taxon>
    </lineage>
</organism>
<evidence type="ECO:0000313" key="2">
    <source>
        <dbReference type="Proteomes" id="UP000501603"/>
    </source>
</evidence>
<dbReference type="GeneID" id="60324438"/>
<proteinExistence type="predicted"/>
<sequence>MSGARVHLSTPDRQHGMTTTLLDVAAANARRGARVVFVSPTHRQSSHAARMVLDLLRGDSTVSRFHYTNGMQTVWFRSTGSVLFLGRHLDEFEEYDVEVYDGPGELGSIVRRSAEVRRARR</sequence>